<dbReference type="InterPro" id="IPR036412">
    <property type="entry name" value="HAD-like_sf"/>
</dbReference>
<dbReference type="Gene3D" id="1.10.150.240">
    <property type="entry name" value="Putative phosphatase, domain 2"/>
    <property type="match status" value="1"/>
</dbReference>
<dbReference type="NCBIfam" id="TIGR01509">
    <property type="entry name" value="HAD-SF-IA-v3"/>
    <property type="match status" value="1"/>
</dbReference>
<dbReference type="GO" id="GO:0005829">
    <property type="term" value="C:cytosol"/>
    <property type="evidence" value="ECO:0007669"/>
    <property type="project" value="TreeGrafter"/>
</dbReference>
<dbReference type="InterPro" id="IPR041492">
    <property type="entry name" value="HAD_2"/>
</dbReference>
<dbReference type="GO" id="GO:0008967">
    <property type="term" value="F:phosphoglycolate phosphatase activity"/>
    <property type="evidence" value="ECO:0007669"/>
    <property type="project" value="TreeGrafter"/>
</dbReference>
<dbReference type="NCBIfam" id="TIGR01549">
    <property type="entry name" value="HAD-SF-IA-v1"/>
    <property type="match status" value="1"/>
</dbReference>
<proteinExistence type="predicted"/>
<dbReference type="GO" id="GO:0006281">
    <property type="term" value="P:DNA repair"/>
    <property type="evidence" value="ECO:0007669"/>
    <property type="project" value="TreeGrafter"/>
</dbReference>
<dbReference type="STRING" id="870242.cpu_21150"/>
<dbReference type="NCBIfam" id="NF009804">
    <property type="entry name" value="PRK13288.1"/>
    <property type="match status" value="1"/>
</dbReference>
<dbReference type="Gene3D" id="3.40.50.1000">
    <property type="entry name" value="HAD superfamily/HAD-like"/>
    <property type="match status" value="1"/>
</dbReference>
<dbReference type="SFLD" id="SFLDG01135">
    <property type="entry name" value="C1.5.6:_HAD__Beta-PGM__Phospha"/>
    <property type="match status" value="1"/>
</dbReference>
<dbReference type="Pfam" id="PF13419">
    <property type="entry name" value="HAD_2"/>
    <property type="match status" value="1"/>
</dbReference>
<dbReference type="SUPFAM" id="SSF56784">
    <property type="entry name" value="HAD-like"/>
    <property type="match status" value="1"/>
</dbReference>
<dbReference type="EMBL" id="BDJK01000055">
    <property type="protein sequence ID" value="GAV23605.1"/>
    <property type="molecule type" value="Genomic_DNA"/>
</dbReference>
<dbReference type="FunFam" id="3.40.50.1000:FF:000022">
    <property type="entry name" value="Phosphoglycolate phosphatase"/>
    <property type="match status" value="1"/>
</dbReference>
<reference evidence="2" key="1">
    <citation type="submission" date="2016-12" db="EMBL/GenBank/DDBJ databases">
        <title>Draft Genome Sequences od Carboxydothermus pertinax and islandicus, Hydrogenogenic Carboxydotrophic Bacteria.</title>
        <authorList>
            <person name="Fukuyama Y."/>
            <person name="Ohmae K."/>
            <person name="Yoneda Y."/>
            <person name="Yoshida T."/>
            <person name="Sako Y."/>
        </authorList>
    </citation>
    <scope>NUCLEOTIDE SEQUENCE [LARGE SCALE GENOMIC DNA]</scope>
    <source>
        <strain evidence="2">Ug1</strain>
    </source>
</reference>
<dbReference type="Proteomes" id="UP000187485">
    <property type="component" value="Unassembled WGS sequence"/>
</dbReference>
<sequence>MFKGIFFDLDGTLLDTFELIYQSFRYVYKNFLNKEISKEDIYPHFGKPLIYSFGNLDPKTIDQLIAAYREFNLLHHDKMIKPFPEAIDTLKSLKQNNKKLAIITSKLKDTAIRGLKLFDLEQYFDLIIAMEDTEKHKPDPAPVKLALDFFKLSPNECLMVGDSPHDMLSAKGAGVKTVAVKWSVLPWEDLLKTKPDYIINSFNDLLKITEVD</sequence>
<dbReference type="InterPro" id="IPR023214">
    <property type="entry name" value="HAD_sf"/>
</dbReference>
<evidence type="ECO:0000313" key="1">
    <source>
        <dbReference type="EMBL" id="GAV23605.1"/>
    </source>
</evidence>
<dbReference type="PANTHER" id="PTHR43434">
    <property type="entry name" value="PHOSPHOGLYCOLATE PHOSPHATASE"/>
    <property type="match status" value="1"/>
</dbReference>
<evidence type="ECO:0000313" key="2">
    <source>
        <dbReference type="Proteomes" id="UP000187485"/>
    </source>
</evidence>
<dbReference type="SFLD" id="SFLDS00003">
    <property type="entry name" value="Haloacid_Dehalogenase"/>
    <property type="match status" value="1"/>
</dbReference>
<keyword evidence="2" id="KW-1185">Reference proteome</keyword>
<name>A0A1L8CXE9_9THEO</name>
<protein>
    <submittedName>
        <fullName evidence="1">Haloacid dehalogenase</fullName>
    </submittedName>
</protein>
<dbReference type="RefSeq" id="WP_075860002.1">
    <property type="nucleotide sequence ID" value="NZ_BDJK01000055.1"/>
</dbReference>
<dbReference type="AlphaFoldDB" id="A0A1L8CXE9"/>
<comment type="caution">
    <text evidence="1">The sequence shown here is derived from an EMBL/GenBank/DDBJ whole genome shotgun (WGS) entry which is preliminary data.</text>
</comment>
<organism evidence="1 2">
    <name type="scientific">Carboxydothermus pertinax</name>
    <dbReference type="NCBI Taxonomy" id="870242"/>
    <lineage>
        <taxon>Bacteria</taxon>
        <taxon>Bacillati</taxon>
        <taxon>Bacillota</taxon>
        <taxon>Clostridia</taxon>
        <taxon>Thermoanaerobacterales</taxon>
        <taxon>Thermoanaerobacteraceae</taxon>
        <taxon>Carboxydothermus</taxon>
    </lineage>
</organism>
<dbReference type="SFLD" id="SFLDG01129">
    <property type="entry name" value="C1.5:_HAD__Beta-PGM__Phosphata"/>
    <property type="match status" value="1"/>
</dbReference>
<dbReference type="OrthoDB" id="9792518at2"/>
<dbReference type="PANTHER" id="PTHR43434:SF26">
    <property type="entry name" value="PYROPHOSPHATASE PPAX"/>
    <property type="match status" value="1"/>
</dbReference>
<gene>
    <name evidence="1" type="ORF">cpu_21150</name>
</gene>
<accession>A0A1L8CXE9</accession>
<dbReference type="InterPro" id="IPR023198">
    <property type="entry name" value="PGP-like_dom2"/>
</dbReference>
<dbReference type="InterPro" id="IPR050155">
    <property type="entry name" value="HAD-like_hydrolase_sf"/>
</dbReference>
<dbReference type="InterPro" id="IPR006439">
    <property type="entry name" value="HAD-SF_hydro_IA"/>
</dbReference>